<keyword evidence="1" id="KW-0812">Transmembrane</keyword>
<dbReference type="Proteomes" id="UP000060778">
    <property type="component" value="Chromosome"/>
</dbReference>
<dbReference type="EMBL" id="CP006867">
    <property type="protein sequence ID" value="ALU11890.1"/>
    <property type="molecule type" value="Genomic_DNA"/>
</dbReference>
<organism evidence="3 4">
    <name type="scientific">Ignicoccus islandicus DSM 13165</name>
    <dbReference type="NCBI Taxonomy" id="940295"/>
    <lineage>
        <taxon>Archaea</taxon>
        <taxon>Thermoproteota</taxon>
        <taxon>Thermoprotei</taxon>
        <taxon>Desulfurococcales</taxon>
        <taxon>Desulfurococcaceae</taxon>
        <taxon>Ignicoccus</taxon>
    </lineage>
</organism>
<dbReference type="STRING" id="940295.EYM_05855"/>
<evidence type="ECO:0000259" key="2">
    <source>
        <dbReference type="SMART" id="SM00014"/>
    </source>
</evidence>
<evidence type="ECO:0000313" key="4">
    <source>
        <dbReference type="Proteomes" id="UP000060778"/>
    </source>
</evidence>
<reference evidence="3 4" key="1">
    <citation type="submission" date="2013-11" db="EMBL/GenBank/DDBJ databases">
        <title>Comparative genomics of Ignicoccus.</title>
        <authorList>
            <person name="Podar M."/>
        </authorList>
    </citation>
    <scope>NUCLEOTIDE SEQUENCE [LARGE SCALE GENOMIC DNA]</scope>
    <source>
        <strain evidence="3 4">DSM 13165</strain>
    </source>
</reference>
<dbReference type="AlphaFoldDB" id="A0A0U2VCU0"/>
<dbReference type="Pfam" id="PF01569">
    <property type="entry name" value="PAP2"/>
    <property type="match status" value="1"/>
</dbReference>
<evidence type="ECO:0000313" key="3">
    <source>
        <dbReference type="EMBL" id="ALU11890.1"/>
    </source>
</evidence>
<accession>A0A0U2VCU0</accession>
<evidence type="ECO:0000256" key="1">
    <source>
        <dbReference type="SAM" id="Phobius"/>
    </source>
</evidence>
<gene>
    <name evidence="3" type="ORF">EYM_05855</name>
</gene>
<name>A0A0U2VCU0_9CREN</name>
<sequence length="179" mass="19903">MLNWKLALAIALIFALAPFSSSIPCFDVGAKGLAKLISITQSLPFFVVWTALIAYKRKSEWKEVVLEAIALNLAVFALKECLMRPRPPGSTSFSYGYPSGHSARAMWVALHLSELYPSLRPALFAYAIAVGWSRVELCEHFPLDVLGGYLVAYSIRKAFPLLRSRLVVNGVRNENNTNR</sequence>
<keyword evidence="1" id="KW-1133">Transmembrane helix</keyword>
<dbReference type="KEGG" id="iis:EYM_05855"/>
<dbReference type="InterPro" id="IPR036938">
    <property type="entry name" value="PAP2/HPO_sf"/>
</dbReference>
<dbReference type="SUPFAM" id="SSF48317">
    <property type="entry name" value="Acid phosphatase/Vanadium-dependent haloperoxidase"/>
    <property type="match status" value="1"/>
</dbReference>
<proteinExistence type="predicted"/>
<dbReference type="SMART" id="SM00014">
    <property type="entry name" value="acidPPc"/>
    <property type="match status" value="1"/>
</dbReference>
<dbReference type="PANTHER" id="PTHR14969:SF13">
    <property type="entry name" value="AT30094P"/>
    <property type="match status" value="1"/>
</dbReference>
<dbReference type="Gene3D" id="1.20.144.10">
    <property type="entry name" value="Phosphatidic acid phosphatase type 2/haloperoxidase"/>
    <property type="match status" value="1"/>
</dbReference>
<dbReference type="InterPro" id="IPR000326">
    <property type="entry name" value="PAP2/HPO"/>
</dbReference>
<keyword evidence="4" id="KW-1185">Reference proteome</keyword>
<feature type="domain" description="Phosphatidic acid phosphatase type 2/haloperoxidase" evidence="2">
    <location>
        <begin position="61"/>
        <end position="160"/>
    </location>
</feature>
<protein>
    <submittedName>
        <fullName evidence="3">Phosphatidylglycerophosphatase B (PgpB)</fullName>
    </submittedName>
</protein>
<keyword evidence="1" id="KW-0472">Membrane</keyword>
<dbReference type="PANTHER" id="PTHR14969">
    <property type="entry name" value="SPHINGOSINE-1-PHOSPHATE PHOSPHOHYDROLASE"/>
    <property type="match status" value="1"/>
</dbReference>
<feature type="transmembrane region" description="Helical" evidence="1">
    <location>
        <begin position="32"/>
        <end position="55"/>
    </location>
</feature>